<dbReference type="EMBL" id="KQ245874">
    <property type="protein sequence ID" value="KNC73246.1"/>
    <property type="molecule type" value="Genomic_DNA"/>
</dbReference>
<keyword evidence="4 6" id="KW-0418">Kinase</keyword>
<dbReference type="GeneID" id="25914698"/>
<feature type="domain" description="Branched-chain alpha-ketoacid dehydrogenase kinase/Pyruvate dehydrogenase kinase N-terminal" evidence="7">
    <location>
        <begin position="15"/>
        <end position="130"/>
    </location>
</feature>
<dbReference type="Proteomes" id="UP000054560">
    <property type="component" value="Unassembled WGS sequence"/>
</dbReference>
<keyword evidence="5 6" id="KW-0067">ATP-binding</keyword>
<keyword evidence="3 6" id="KW-0547">Nucleotide-binding</keyword>
<comment type="similarity">
    <text evidence="6">Belongs to the PDK/BCKDK protein kinase family.</text>
</comment>
<dbReference type="InterPro" id="IPR036784">
    <property type="entry name" value="AK/P_DHK_N_sf"/>
</dbReference>
<organism evidence="8 9">
    <name type="scientific">Sphaeroforma arctica JP610</name>
    <dbReference type="NCBI Taxonomy" id="667725"/>
    <lineage>
        <taxon>Eukaryota</taxon>
        <taxon>Ichthyosporea</taxon>
        <taxon>Ichthyophonida</taxon>
        <taxon>Sphaeroforma</taxon>
    </lineage>
</organism>
<reference evidence="8 9" key="1">
    <citation type="submission" date="2011-02" db="EMBL/GenBank/DDBJ databases">
        <title>The Genome Sequence of Sphaeroforma arctica JP610.</title>
        <authorList>
            <consortium name="The Broad Institute Genome Sequencing Platform"/>
            <person name="Russ C."/>
            <person name="Cuomo C."/>
            <person name="Young S.K."/>
            <person name="Zeng Q."/>
            <person name="Gargeya S."/>
            <person name="Alvarado L."/>
            <person name="Berlin A."/>
            <person name="Chapman S.B."/>
            <person name="Chen Z."/>
            <person name="Freedman E."/>
            <person name="Gellesch M."/>
            <person name="Goldberg J."/>
            <person name="Griggs A."/>
            <person name="Gujja S."/>
            <person name="Heilman E."/>
            <person name="Heiman D."/>
            <person name="Howarth C."/>
            <person name="Mehta T."/>
            <person name="Neiman D."/>
            <person name="Pearson M."/>
            <person name="Roberts A."/>
            <person name="Saif S."/>
            <person name="Shea T."/>
            <person name="Shenoy N."/>
            <person name="Sisk P."/>
            <person name="Stolte C."/>
            <person name="Sykes S."/>
            <person name="White J."/>
            <person name="Yandava C."/>
            <person name="Burger G."/>
            <person name="Gray M.W."/>
            <person name="Holland P.W.H."/>
            <person name="King N."/>
            <person name="Lang F.B.F."/>
            <person name="Roger A.J."/>
            <person name="Ruiz-Trillo I."/>
            <person name="Haas B."/>
            <person name="Nusbaum C."/>
            <person name="Birren B."/>
        </authorList>
    </citation>
    <scope>NUCLEOTIDE SEQUENCE [LARGE SCALE GENOMIC DNA]</scope>
    <source>
        <strain evidence="8 9">JP610</strain>
    </source>
</reference>
<proteinExistence type="inferred from homology"/>
<dbReference type="GO" id="GO:0005759">
    <property type="term" value="C:mitochondrial matrix"/>
    <property type="evidence" value="ECO:0007669"/>
    <property type="project" value="UniProtKB-SubCell"/>
</dbReference>
<dbReference type="eggNOG" id="KOG0787">
    <property type="taxonomic scope" value="Eukaryota"/>
</dbReference>
<protein>
    <recommendedName>
        <fullName evidence="6">Protein-serine/threonine kinase</fullName>
        <ecNumber evidence="6">2.7.11.-</ecNumber>
    </recommendedName>
</protein>
<dbReference type="EC" id="2.7.11.-" evidence="6"/>
<evidence type="ECO:0000313" key="9">
    <source>
        <dbReference type="Proteomes" id="UP000054560"/>
    </source>
</evidence>
<dbReference type="OrthoDB" id="1920242at2759"/>
<dbReference type="Pfam" id="PF10436">
    <property type="entry name" value="BCDHK_Adom3"/>
    <property type="match status" value="1"/>
</dbReference>
<accession>A0A0L0F9N2</accession>
<dbReference type="GO" id="GO:0005524">
    <property type="term" value="F:ATP binding"/>
    <property type="evidence" value="ECO:0007669"/>
    <property type="project" value="UniProtKB-UniRule"/>
</dbReference>
<comment type="subcellular location">
    <subcellularLocation>
        <location evidence="6">Mitochondrion matrix</location>
    </subcellularLocation>
</comment>
<dbReference type="AlphaFoldDB" id="A0A0L0F9N2"/>
<dbReference type="SUPFAM" id="SSF69012">
    <property type="entry name" value="alpha-ketoacid dehydrogenase kinase, N-terminal domain"/>
    <property type="match status" value="1"/>
</dbReference>
<sequence length="132" mass="15189">MLTNTFPIRSSSLRRLTLKELLSLGPIPSEKQLLDGANYLQKELPRRLAARIMDIQNLPYIVGCNEHIYKIYLLYLNAFDDFSQQDPVTNATDEARYMKRIREHLSRHSDVLPTLALAAPEIAPYMTAEELK</sequence>
<evidence type="ECO:0000256" key="1">
    <source>
        <dbReference type="ARBA" id="ARBA00022553"/>
    </source>
</evidence>
<dbReference type="STRING" id="667725.A0A0L0F9N2"/>
<name>A0A0L0F9N2_9EUKA</name>
<evidence type="ECO:0000256" key="5">
    <source>
        <dbReference type="ARBA" id="ARBA00022840"/>
    </source>
</evidence>
<evidence type="ECO:0000259" key="7">
    <source>
        <dbReference type="Pfam" id="PF10436"/>
    </source>
</evidence>
<evidence type="ECO:0000256" key="6">
    <source>
        <dbReference type="RuleBase" id="RU366032"/>
    </source>
</evidence>
<evidence type="ECO:0000256" key="3">
    <source>
        <dbReference type="ARBA" id="ARBA00022741"/>
    </source>
</evidence>
<dbReference type="InterPro" id="IPR018955">
    <property type="entry name" value="BCDHK/PDK_N"/>
</dbReference>
<dbReference type="PANTHER" id="PTHR11947">
    <property type="entry name" value="PYRUVATE DEHYDROGENASE KINASE"/>
    <property type="match status" value="1"/>
</dbReference>
<dbReference type="RefSeq" id="XP_014147148.1">
    <property type="nucleotide sequence ID" value="XM_014291673.1"/>
</dbReference>
<evidence type="ECO:0000256" key="4">
    <source>
        <dbReference type="ARBA" id="ARBA00022777"/>
    </source>
</evidence>
<keyword evidence="6" id="KW-0496">Mitochondrion</keyword>
<keyword evidence="9" id="KW-1185">Reference proteome</keyword>
<evidence type="ECO:0000313" key="8">
    <source>
        <dbReference type="EMBL" id="KNC73246.1"/>
    </source>
</evidence>
<feature type="non-terminal residue" evidence="8">
    <location>
        <position position="132"/>
    </location>
</feature>
<keyword evidence="1" id="KW-0597">Phosphoprotein</keyword>
<dbReference type="Gene3D" id="1.20.140.20">
    <property type="entry name" value="Alpha-ketoacid/pyruvate dehydrogenase kinase, N-terminal domain"/>
    <property type="match status" value="1"/>
</dbReference>
<gene>
    <name evidence="8" type="ORF">SARC_14194</name>
</gene>
<dbReference type="PANTHER" id="PTHR11947:SF20">
    <property type="entry name" value="[3-METHYL-2-OXOBUTANOATE DEHYDROGENASE [LIPOAMIDE]] KINASE, MITOCHONDRIAL"/>
    <property type="match status" value="1"/>
</dbReference>
<keyword evidence="2 6" id="KW-0808">Transferase</keyword>
<dbReference type="GO" id="GO:0004740">
    <property type="term" value="F:pyruvate dehydrogenase (acetyl-transferring) kinase activity"/>
    <property type="evidence" value="ECO:0007669"/>
    <property type="project" value="TreeGrafter"/>
</dbReference>
<evidence type="ECO:0000256" key="2">
    <source>
        <dbReference type="ARBA" id="ARBA00022679"/>
    </source>
</evidence>
<dbReference type="GO" id="GO:0010906">
    <property type="term" value="P:regulation of glucose metabolic process"/>
    <property type="evidence" value="ECO:0007669"/>
    <property type="project" value="TreeGrafter"/>
</dbReference>
<dbReference type="InterPro" id="IPR039028">
    <property type="entry name" value="BCKD/PDK"/>
</dbReference>